<reference evidence="2 3" key="1">
    <citation type="submission" date="2024-04" db="EMBL/GenBank/DDBJ databases">
        <title>Flavobacterium sp. DGU99 16S ribosomal RNA gene Genome sequencing and assembly.</title>
        <authorList>
            <person name="Park S."/>
        </authorList>
    </citation>
    <scope>NUCLEOTIDE SEQUENCE [LARGE SCALE GENOMIC DNA]</scope>
    <source>
        <strain evidence="2 3">DGU99</strain>
    </source>
</reference>
<keyword evidence="1" id="KW-0472">Membrane</keyword>
<keyword evidence="1" id="KW-0812">Transmembrane</keyword>
<sequence>MEIDDLKSDWNTVRPILKTDESLLLLLQENRHPVLKSIRRQIIFEVTAWGFFLVVYFSMFDGESKPIWVNLVVVLSLLVPILHSFYGYFYNKYLTDGTDIVTSLSKLYRKMKSYAFFSIIARLVFVGGLLFFFTYNIHFTIIKYFYLSLTVIFCMGQLYFLFIVWTKRLKQIKELIDNFKV</sequence>
<feature type="transmembrane region" description="Helical" evidence="1">
    <location>
        <begin position="42"/>
        <end position="60"/>
    </location>
</feature>
<comment type="caution">
    <text evidence="2">The sequence shown here is derived from an EMBL/GenBank/DDBJ whole genome shotgun (WGS) entry which is preliminary data.</text>
</comment>
<feature type="transmembrane region" description="Helical" evidence="1">
    <location>
        <begin position="144"/>
        <end position="165"/>
    </location>
</feature>
<evidence type="ECO:0000256" key="1">
    <source>
        <dbReference type="SAM" id="Phobius"/>
    </source>
</evidence>
<dbReference type="Proteomes" id="UP001398556">
    <property type="component" value="Unassembled WGS sequence"/>
</dbReference>
<feature type="transmembrane region" description="Helical" evidence="1">
    <location>
        <begin position="66"/>
        <end position="89"/>
    </location>
</feature>
<gene>
    <name evidence="2" type="ORF">AAEO59_12020</name>
</gene>
<dbReference type="RefSeq" id="WP_341700990.1">
    <property type="nucleotide sequence ID" value="NZ_JBBYHU010000026.1"/>
</dbReference>
<organism evidence="2 3">
    <name type="scientific">Flavobacterium flavipallidum</name>
    <dbReference type="NCBI Taxonomy" id="3139140"/>
    <lineage>
        <taxon>Bacteria</taxon>
        <taxon>Pseudomonadati</taxon>
        <taxon>Bacteroidota</taxon>
        <taxon>Flavobacteriia</taxon>
        <taxon>Flavobacteriales</taxon>
        <taxon>Flavobacteriaceae</taxon>
        <taxon>Flavobacterium</taxon>
    </lineage>
</organism>
<dbReference type="EMBL" id="JBBYHU010000026">
    <property type="protein sequence ID" value="MEL1241777.1"/>
    <property type="molecule type" value="Genomic_DNA"/>
</dbReference>
<evidence type="ECO:0000313" key="2">
    <source>
        <dbReference type="EMBL" id="MEL1241777.1"/>
    </source>
</evidence>
<feature type="transmembrane region" description="Helical" evidence="1">
    <location>
        <begin position="114"/>
        <end position="138"/>
    </location>
</feature>
<keyword evidence="3" id="KW-1185">Reference proteome</keyword>
<keyword evidence="1" id="KW-1133">Transmembrane helix</keyword>
<evidence type="ECO:0008006" key="4">
    <source>
        <dbReference type="Google" id="ProtNLM"/>
    </source>
</evidence>
<name>A0ABU9HQ69_9FLAO</name>
<protein>
    <recommendedName>
        <fullName evidence="4">DUF3278 domain-containing protein</fullName>
    </recommendedName>
</protein>
<proteinExistence type="predicted"/>
<evidence type="ECO:0000313" key="3">
    <source>
        <dbReference type="Proteomes" id="UP001398556"/>
    </source>
</evidence>
<accession>A0ABU9HQ69</accession>